<dbReference type="OrthoDB" id="7493297at2759"/>
<keyword evidence="2" id="KW-0472">Membrane</keyword>
<evidence type="ECO:0000313" key="4">
    <source>
        <dbReference type="Proteomes" id="UP000515145"/>
    </source>
</evidence>
<feature type="compositionally biased region" description="Polar residues" evidence="1">
    <location>
        <begin position="17"/>
        <end position="26"/>
    </location>
</feature>
<evidence type="ECO:0000313" key="6">
    <source>
        <dbReference type="RefSeq" id="XP_028260730.1"/>
    </source>
</evidence>
<keyword evidence="2" id="KW-0812">Transmembrane</keyword>
<dbReference type="AlphaFoldDB" id="A0A6P7IKD0"/>
<evidence type="ECO:0000313" key="5">
    <source>
        <dbReference type="RefSeq" id="XP_028260729.1"/>
    </source>
</evidence>
<keyword evidence="4" id="KW-1185">Reference proteome</keyword>
<dbReference type="Proteomes" id="UP000515145">
    <property type="component" value="Chromosome 5"/>
</dbReference>
<name>A0A6P7IKD0_9TELE</name>
<keyword evidence="2" id="KW-1133">Transmembrane helix</keyword>
<reference evidence="5 6" key="1">
    <citation type="submission" date="2025-04" db="UniProtKB">
        <authorList>
            <consortium name="RefSeq"/>
        </authorList>
    </citation>
    <scope>IDENTIFICATION</scope>
</reference>
<dbReference type="RefSeq" id="XP_028260729.1">
    <property type="nucleotide sequence ID" value="XM_028404928.1"/>
</dbReference>
<feature type="compositionally biased region" description="Low complexity" evidence="1">
    <location>
        <begin position="1"/>
        <end position="16"/>
    </location>
</feature>
<organism evidence="4 5">
    <name type="scientific">Parambassis ranga</name>
    <name type="common">Indian glassy fish</name>
    <dbReference type="NCBI Taxonomy" id="210632"/>
    <lineage>
        <taxon>Eukaryota</taxon>
        <taxon>Metazoa</taxon>
        <taxon>Chordata</taxon>
        <taxon>Craniata</taxon>
        <taxon>Vertebrata</taxon>
        <taxon>Euteleostomi</taxon>
        <taxon>Actinopterygii</taxon>
        <taxon>Neopterygii</taxon>
        <taxon>Teleostei</taxon>
        <taxon>Neoteleostei</taxon>
        <taxon>Acanthomorphata</taxon>
        <taxon>Ovalentaria</taxon>
        <taxon>Ambassidae</taxon>
        <taxon>Parambassis</taxon>
    </lineage>
</organism>
<protein>
    <submittedName>
        <fullName evidence="5 6">Mucin-3B-like</fullName>
    </submittedName>
</protein>
<feature type="transmembrane region" description="Helical" evidence="2">
    <location>
        <begin position="450"/>
        <end position="475"/>
    </location>
</feature>
<dbReference type="RefSeq" id="XP_028260730.1">
    <property type="nucleotide sequence ID" value="XM_028404929.1"/>
</dbReference>
<evidence type="ECO:0000256" key="2">
    <source>
        <dbReference type="SAM" id="Phobius"/>
    </source>
</evidence>
<dbReference type="InterPro" id="IPR000082">
    <property type="entry name" value="SEA_dom"/>
</dbReference>
<feature type="compositionally biased region" description="Low complexity" evidence="1">
    <location>
        <begin position="27"/>
        <end position="195"/>
    </location>
</feature>
<gene>
    <name evidence="5 6" type="primary">LOC114435309</name>
</gene>
<evidence type="ECO:0000256" key="1">
    <source>
        <dbReference type="SAM" id="MobiDB-lite"/>
    </source>
</evidence>
<proteinExistence type="predicted"/>
<evidence type="ECO:0000259" key="3">
    <source>
        <dbReference type="PROSITE" id="PS50024"/>
    </source>
</evidence>
<accession>A0A6P7IKD0</accession>
<dbReference type="PROSITE" id="PS50024">
    <property type="entry name" value="SEA"/>
    <property type="match status" value="1"/>
</dbReference>
<dbReference type="GeneID" id="114435309"/>
<feature type="domain" description="SEA" evidence="3">
    <location>
        <begin position="244"/>
        <end position="365"/>
    </location>
</feature>
<feature type="region of interest" description="Disordered" evidence="1">
    <location>
        <begin position="1"/>
        <end position="195"/>
    </location>
</feature>
<sequence length="515" mass="55051">MTTMLSSTSAMSSETTQFTKTSPSQNTETIPTDTSTTLPSSTSPETATTTTSSPTPLTSSSVTTETPTAATQSTESTSHSTTSGPTETTTIPSSTSAMSPETTQFTETSPTGTSTTLPLFTSPETAATSTSSPTPLTSTSVTTETPTAATQSTESTSQSTTSGPTETTTMLSSTSMSVTTVTPTGTTQSTESTTPQCTNCHCNGGTCVFNVTLGRCQCVCQNFVFGENCNFGINDTTATFDNGAIPTRKANFTLEINIEFDNAYNNLSSPQSVKFIETLEPQLEVLCKSADPQSFKTTTVIRLSPGSVVADSVAVYGYTNNESQIQFVNNQLDEVLTGILNNTSNLKNISLAFENKSVQFNTLTFQPPPILNITDLKPFVNCSKFAGYTAEVVDGEWQCAGPCKTNPDYCNHHGDCLNEINLGAICRCYGNSLEQYYGPRCENYRRGPGFFGALFGSLAAALLLLIVIIIIAVIIKKRRTGIWKRSTSFDRGLSAFEEDFFDFSDTGNHNFGFAR</sequence>